<dbReference type="PROSITE" id="PS51257">
    <property type="entry name" value="PROKAR_LIPOPROTEIN"/>
    <property type="match status" value="1"/>
</dbReference>
<organism evidence="2 3">
    <name type="scientific">Geomicrobium sediminis</name>
    <dbReference type="NCBI Taxonomy" id="1347788"/>
    <lineage>
        <taxon>Bacteria</taxon>
        <taxon>Bacillati</taxon>
        <taxon>Bacillota</taxon>
        <taxon>Bacilli</taxon>
        <taxon>Bacillales</taxon>
        <taxon>Geomicrobium</taxon>
    </lineage>
</organism>
<evidence type="ECO:0000313" key="2">
    <source>
        <dbReference type="EMBL" id="MBM7631389.1"/>
    </source>
</evidence>
<evidence type="ECO:0000256" key="1">
    <source>
        <dbReference type="SAM" id="MobiDB-lite"/>
    </source>
</evidence>
<dbReference type="RefSeq" id="WP_204695531.1">
    <property type="nucleotide sequence ID" value="NZ_JAFBEC010000001.1"/>
</dbReference>
<accession>A0ABS2P7K8</accession>
<name>A0ABS2P7K8_9BACL</name>
<sequence length="180" mass="20285">MKKFLLSGLIATLVLTGCGNGNDEPNENMDMEDNHANDVEEDAHDDLDLGDDMEDDTDAHNDGDDGNAMDEDGSAYDRGVVDFELDIEFIEGDDWEYDYEDEDGEVTASIERDNETIQDDEAITEIEQLLQDIELHGDADEEEMVTEVLQALDLSEDDVYKVELSIEFENGNMYNVDHTM</sequence>
<dbReference type="EMBL" id="JAFBEC010000001">
    <property type="protein sequence ID" value="MBM7631389.1"/>
    <property type="molecule type" value="Genomic_DNA"/>
</dbReference>
<dbReference type="InterPro" id="IPR025623">
    <property type="entry name" value="YusW"/>
</dbReference>
<evidence type="ECO:0000313" key="3">
    <source>
        <dbReference type="Proteomes" id="UP000741863"/>
    </source>
</evidence>
<proteinExistence type="predicted"/>
<dbReference type="Proteomes" id="UP000741863">
    <property type="component" value="Unassembled WGS sequence"/>
</dbReference>
<protein>
    <recommendedName>
        <fullName evidence="4">YusW-like protein</fullName>
    </recommendedName>
</protein>
<reference evidence="2 3" key="1">
    <citation type="submission" date="2021-01" db="EMBL/GenBank/DDBJ databases">
        <title>Genomic Encyclopedia of Type Strains, Phase IV (KMG-IV): sequencing the most valuable type-strain genomes for metagenomic binning, comparative biology and taxonomic classification.</title>
        <authorList>
            <person name="Goeker M."/>
        </authorList>
    </citation>
    <scope>NUCLEOTIDE SEQUENCE [LARGE SCALE GENOMIC DNA]</scope>
    <source>
        <strain evidence="2 3">DSM 25540</strain>
    </source>
</reference>
<dbReference type="Pfam" id="PF14039">
    <property type="entry name" value="YusW"/>
    <property type="match status" value="1"/>
</dbReference>
<feature type="compositionally biased region" description="Acidic residues" evidence="1">
    <location>
        <begin position="64"/>
        <end position="74"/>
    </location>
</feature>
<evidence type="ECO:0008006" key="4">
    <source>
        <dbReference type="Google" id="ProtNLM"/>
    </source>
</evidence>
<feature type="region of interest" description="Disordered" evidence="1">
    <location>
        <begin position="19"/>
        <end position="77"/>
    </location>
</feature>
<keyword evidence="3" id="KW-1185">Reference proteome</keyword>
<gene>
    <name evidence="2" type="ORF">JOD17_000480</name>
</gene>
<feature type="compositionally biased region" description="Acidic residues" evidence="1">
    <location>
        <begin position="39"/>
        <end position="57"/>
    </location>
</feature>
<comment type="caution">
    <text evidence="2">The sequence shown here is derived from an EMBL/GenBank/DDBJ whole genome shotgun (WGS) entry which is preliminary data.</text>
</comment>